<dbReference type="EMBL" id="ML978077">
    <property type="protein sequence ID" value="KAF2010264.1"/>
    <property type="molecule type" value="Genomic_DNA"/>
</dbReference>
<dbReference type="GeneID" id="54291632"/>
<dbReference type="InterPro" id="IPR036291">
    <property type="entry name" value="NAD(P)-bd_dom_sf"/>
</dbReference>
<keyword evidence="3" id="KW-1185">Reference proteome</keyword>
<feature type="domain" description="NmrA-like" evidence="1">
    <location>
        <begin position="8"/>
        <end position="274"/>
    </location>
</feature>
<dbReference type="Pfam" id="PF05368">
    <property type="entry name" value="NmrA"/>
    <property type="match status" value="1"/>
</dbReference>
<dbReference type="Gene3D" id="3.90.25.10">
    <property type="entry name" value="UDP-galactose 4-epimerase, domain 1"/>
    <property type="match status" value="1"/>
</dbReference>
<dbReference type="OrthoDB" id="419598at2759"/>
<dbReference type="InterPro" id="IPR051604">
    <property type="entry name" value="Ergot_Alk_Oxidoreductase"/>
</dbReference>
<gene>
    <name evidence="2" type="ORF">BU24DRAFT_497003</name>
</gene>
<dbReference type="RefSeq" id="XP_033378603.1">
    <property type="nucleotide sequence ID" value="XM_033534235.1"/>
</dbReference>
<proteinExistence type="predicted"/>
<protein>
    <submittedName>
        <fullName evidence="2">NAD(P)-binding protein</fullName>
    </submittedName>
</protein>
<dbReference type="Gene3D" id="3.40.50.720">
    <property type="entry name" value="NAD(P)-binding Rossmann-like Domain"/>
    <property type="match status" value="1"/>
</dbReference>
<evidence type="ECO:0000313" key="3">
    <source>
        <dbReference type="Proteomes" id="UP000799778"/>
    </source>
</evidence>
<dbReference type="PANTHER" id="PTHR43162">
    <property type="match status" value="1"/>
</dbReference>
<organism evidence="2 3">
    <name type="scientific">Aaosphaeria arxii CBS 175.79</name>
    <dbReference type="NCBI Taxonomy" id="1450172"/>
    <lineage>
        <taxon>Eukaryota</taxon>
        <taxon>Fungi</taxon>
        <taxon>Dikarya</taxon>
        <taxon>Ascomycota</taxon>
        <taxon>Pezizomycotina</taxon>
        <taxon>Dothideomycetes</taxon>
        <taxon>Pleosporomycetidae</taxon>
        <taxon>Pleosporales</taxon>
        <taxon>Pleosporales incertae sedis</taxon>
        <taxon>Aaosphaeria</taxon>
    </lineage>
</organism>
<dbReference type="InterPro" id="IPR008030">
    <property type="entry name" value="NmrA-like"/>
</dbReference>
<evidence type="ECO:0000313" key="2">
    <source>
        <dbReference type="EMBL" id="KAF2010264.1"/>
    </source>
</evidence>
<evidence type="ECO:0000259" key="1">
    <source>
        <dbReference type="Pfam" id="PF05368"/>
    </source>
</evidence>
<dbReference type="PANTHER" id="PTHR43162:SF1">
    <property type="entry name" value="PRESTALK A DIFFERENTIATION PROTEIN A"/>
    <property type="match status" value="1"/>
</dbReference>
<accession>A0A6A5XBV4</accession>
<dbReference type="AlphaFoldDB" id="A0A6A5XBV4"/>
<dbReference type="SUPFAM" id="SSF51735">
    <property type="entry name" value="NAD(P)-binding Rossmann-fold domains"/>
    <property type="match status" value="1"/>
</dbReference>
<name>A0A6A5XBV4_9PLEO</name>
<dbReference type="Proteomes" id="UP000799778">
    <property type="component" value="Unassembled WGS sequence"/>
</dbReference>
<sequence length="315" mass="34073">MSTSQAPVLVTGAAGRVGSVGRRVVEVLRASGLPVLALVRREDERAQRLRDLGAEVIVADLTKTEEVLPAVQGCRLVFFSTSVASDFLEASVVMAAAARTNPNLEILVNLSQMTVSSMDLTHVTESPQHRVHWLAEQVLNWSGVPVAHLRPTVFQESPFFWGLAAKSIEETGTIRLPFGKSRTNPVSANDVAEVGAAMLLEPSKYVGKAIDLTGPRAASVYDLAEEYSAALGRPVRYVEVPLDDWKKALESSKEVQIPEHVYRHIATMAKLHAAGDYDRTTDSVLEILGRPAASLSETIKAGRVPFVPFGPNLVS</sequence>
<reference evidence="2" key="1">
    <citation type="journal article" date="2020" name="Stud. Mycol.">
        <title>101 Dothideomycetes genomes: a test case for predicting lifestyles and emergence of pathogens.</title>
        <authorList>
            <person name="Haridas S."/>
            <person name="Albert R."/>
            <person name="Binder M."/>
            <person name="Bloem J."/>
            <person name="Labutti K."/>
            <person name="Salamov A."/>
            <person name="Andreopoulos B."/>
            <person name="Baker S."/>
            <person name="Barry K."/>
            <person name="Bills G."/>
            <person name="Bluhm B."/>
            <person name="Cannon C."/>
            <person name="Castanera R."/>
            <person name="Culley D."/>
            <person name="Daum C."/>
            <person name="Ezra D."/>
            <person name="Gonzalez J."/>
            <person name="Henrissat B."/>
            <person name="Kuo A."/>
            <person name="Liang C."/>
            <person name="Lipzen A."/>
            <person name="Lutzoni F."/>
            <person name="Magnuson J."/>
            <person name="Mondo S."/>
            <person name="Nolan M."/>
            <person name="Ohm R."/>
            <person name="Pangilinan J."/>
            <person name="Park H.-J."/>
            <person name="Ramirez L."/>
            <person name="Alfaro M."/>
            <person name="Sun H."/>
            <person name="Tritt A."/>
            <person name="Yoshinaga Y."/>
            <person name="Zwiers L.-H."/>
            <person name="Turgeon B."/>
            <person name="Goodwin S."/>
            <person name="Spatafora J."/>
            <person name="Crous P."/>
            <person name="Grigoriev I."/>
        </authorList>
    </citation>
    <scope>NUCLEOTIDE SEQUENCE</scope>
    <source>
        <strain evidence="2">CBS 175.79</strain>
    </source>
</reference>